<dbReference type="RefSeq" id="WP_085163059.1">
    <property type="nucleotide sequence ID" value="NZ_AP022581.1"/>
</dbReference>
<gene>
    <name evidence="1" type="ORF">MLAC_31920</name>
</gene>
<name>A0A1X1XL23_9MYCO</name>
<reference evidence="1 2" key="1">
    <citation type="journal article" date="2019" name="Emerg. Microbes Infect.">
        <title>Comprehensive subspecies identification of 175 nontuberculous mycobacteria species based on 7547 genomic profiles.</title>
        <authorList>
            <person name="Matsumoto Y."/>
            <person name="Kinjo T."/>
            <person name="Motooka D."/>
            <person name="Nabeya D."/>
            <person name="Jung N."/>
            <person name="Uechi K."/>
            <person name="Horii T."/>
            <person name="Iida T."/>
            <person name="Fujita J."/>
            <person name="Nakamura S."/>
        </authorList>
    </citation>
    <scope>NUCLEOTIDE SEQUENCE [LARGE SCALE GENOMIC DNA]</scope>
    <source>
        <strain evidence="1 2">JCM 15657</strain>
    </source>
</reference>
<dbReference type="STRING" id="169765.AWC15_10375"/>
<dbReference type="PROSITE" id="PS51257">
    <property type="entry name" value="PROKAR_LIPOPROTEIN"/>
    <property type="match status" value="1"/>
</dbReference>
<evidence type="ECO:0000313" key="2">
    <source>
        <dbReference type="Proteomes" id="UP000466396"/>
    </source>
</evidence>
<dbReference type="KEGG" id="mlj:MLAC_31920"/>
<evidence type="ECO:0000313" key="1">
    <source>
        <dbReference type="EMBL" id="BBX97898.1"/>
    </source>
</evidence>
<keyword evidence="2" id="KW-1185">Reference proteome</keyword>
<organism evidence="1 2">
    <name type="scientific">Mycobacterium lacus</name>
    <dbReference type="NCBI Taxonomy" id="169765"/>
    <lineage>
        <taxon>Bacteria</taxon>
        <taxon>Bacillati</taxon>
        <taxon>Actinomycetota</taxon>
        <taxon>Actinomycetes</taxon>
        <taxon>Mycobacteriales</taxon>
        <taxon>Mycobacteriaceae</taxon>
        <taxon>Mycobacterium</taxon>
    </lineage>
</organism>
<proteinExistence type="predicted"/>
<dbReference type="AlphaFoldDB" id="A0A1X1XL23"/>
<accession>A0A1X1XL23</accession>
<protein>
    <submittedName>
        <fullName evidence="1">Uncharacterized protein</fullName>
    </submittedName>
</protein>
<sequence length="59" mass="6341">MDCPRSNHLAAALLGVGVLLAGCVKPTTFGPYANPGRHELDRLQKIVNERPEISAARES</sequence>
<dbReference type="Proteomes" id="UP000466396">
    <property type="component" value="Chromosome"/>
</dbReference>
<dbReference type="EMBL" id="AP022581">
    <property type="protein sequence ID" value="BBX97898.1"/>
    <property type="molecule type" value="Genomic_DNA"/>
</dbReference>